<organism evidence="1 2">
    <name type="scientific">Trichinella britovi</name>
    <name type="common">Parasitic roundworm</name>
    <dbReference type="NCBI Taxonomy" id="45882"/>
    <lineage>
        <taxon>Eukaryota</taxon>
        <taxon>Metazoa</taxon>
        <taxon>Ecdysozoa</taxon>
        <taxon>Nematoda</taxon>
        <taxon>Enoplea</taxon>
        <taxon>Dorylaimia</taxon>
        <taxon>Trichinellida</taxon>
        <taxon>Trichinellidae</taxon>
        <taxon>Trichinella</taxon>
    </lineage>
</organism>
<comment type="caution">
    <text evidence="1">The sequence shown here is derived from an EMBL/GenBank/DDBJ whole genome shotgun (WGS) entry which is preliminary data.</text>
</comment>
<proteinExistence type="predicted"/>
<accession>A0A0V1C578</accession>
<name>A0A0V1C578_TRIBR</name>
<protein>
    <submittedName>
        <fullName evidence="1">Uncharacterized protein</fullName>
    </submittedName>
</protein>
<evidence type="ECO:0000313" key="2">
    <source>
        <dbReference type="Proteomes" id="UP000054653"/>
    </source>
</evidence>
<gene>
    <name evidence="1" type="ORF">T03_17363</name>
</gene>
<dbReference type="AlphaFoldDB" id="A0A0V1C578"/>
<keyword evidence="2" id="KW-1185">Reference proteome</keyword>
<dbReference type="EMBL" id="JYDI01000829">
    <property type="protein sequence ID" value="KRY43907.1"/>
    <property type="molecule type" value="Genomic_DNA"/>
</dbReference>
<dbReference type="Proteomes" id="UP000054653">
    <property type="component" value="Unassembled WGS sequence"/>
</dbReference>
<reference evidence="1 2" key="1">
    <citation type="submission" date="2015-01" db="EMBL/GenBank/DDBJ databases">
        <title>Evolution of Trichinella species and genotypes.</title>
        <authorList>
            <person name="Korhonen P.K."/>
            <person name="Edoardo P."/>
            <person name="Giuseppe L.R."/>
            <person name="Gasser R.B."/>
        </authorList>
    </citation>
    <scope>NUCLEOTIDE SEQUENCE [LARGE SCALE GENOMIC DNA]</scope>
    <source>
        <strain evidence="1">ISS120</strain>
    </source>
</reference>
<evidence type="ECO:0000313" key="1">
    <source>
        <dbReference type="EMBL" id="KRY43907.1"/>
    </source>
</evidence>
<sequence length="69" mass="7823">MTVMPVSVSCETFMITSILRRNNVDSLKVHEAIVLHRFQLASMTFEFIQTIDKCRGHSVFATMASFIAN</sequence>